<keyword evidence="5" id="KW-1185">Reference proteome</keyword>
<feature type="transmembrane region" description="Helical" evidence="2">
    <location>
        <begin position="123"/>
        <end position="145"/>
    </location>
</feature>
<dbReference type="eggNOG" id="COG4219">
    <property type="taxonomic scope" value="Bacteria"/>
</dbReference>
<evidence type="ECO:0000259" key="3">
    <source>
        <dbReference type="Pfam" id="PF05569"/>
    </source>
</evidence>
<feature type="transmembrane region" description="Helical" evidence="2">
    <location>
        <begin position="33"/>
        <end position="51"/>
    </location>
</feature>
<dbReference type="STRING" id="1235802.C823_00016"/>
<gene>
    <name evidence="4" type="ORF">C823_00016</name>
</gene>
<evidence type="ECO:0000256" key="1">
    <source>
        <dbReference type="SAM" id="MobiDB-lite"/>
    </source>
</evidence>
<dbReference type="EMBL" id="AQFT01000001">
    <property type="protein sequence ID" value="EMZ39683.1"/>
    <property type="molecule type" value="Genomic_DNA"/>
</dbReference>
<name>N2BMH7_9FIRM</name>
<dbReference type="PATRIC" id="fig|1235802.3.peg.16"/>
<dbReference type="CDD" id="cd07341">
    <property type="entry name" value="M56_BlaR1_MecR1_like"/>
    <property type="match status" value="1"/>
</dbReference>
<dbReference type="OrthoDB" id="9804799at2"/>
<dbReference type="PANTHER" id="PTHR34978">
    <property type="entry name" value="POSSIBLE SENSOR-TRANSDUCER PROTEIN BLAR"/>
    <property type="match status" value="1"/>
</dbReference>
<keyword evidence="2" id="KW-0472">Membrane</keyword>
<evidence type="ECO:0000313" key="4">
    <source>
        <dbReference type="EMBL" id="EMZ39683.1"/>
    </source>
</evidence>
<dbReference type="PANTHER" id="PTHR34978:SF3">
    <property type="entry name" value="SLR0241 PROTEIN"/>
    <property type="match status" value="1"/>
</dbReference>
<dbReference type="Proteomes" id="UP000012589">
    <property type="component" value="Unassembled WGS sequence"/>
</dbReference>
<dbReference type="Pfam" id="PF05569">
    <property type="entry name" value="Peptidase_M56"/>
    <property type="match status" value="1"/>
</dbReference>
<accession>N2BMH7</accession>
<organism evidence="4 5">
    <name type="scientific">Eubacterium plexicaudatum ASF492</name>
    <dbReference type="NCBI Taxonomy" id="1235802"/>
    <lineage>
        <taxon>Bacteria</taxon>
        <taxon>Bacillati</taxon>
        <taxon>Bacillota</taxon>
        <taxon>Clostridia</taxon>
        <taxon>Eubacteriales</taxon>
        <taxon>Eubacteriaceae</taxon>
        <taxon>Eubacterium</taxon>
    </lineage>
</organism>
<evidence type="ECO:0000256" key="2">
    <source>
        <dbReference type="SAM" id="Phobius"/>
    </source>
</evidence>
<dbReference type="AlphaFoldDB" id="N2BMH7"/>
<evidence type="ECO:0000313" key="5">
    <source>
        <dbReference type="Proteomes" id="UP000012589"/>
    </source>
</evidence>
<keyword evidence="2" id="KW-1133">Transmembrane helix</keyword>
<feature type="domain" description="Peptidase M56" evidence="3">
    <location>
        <begin position="5"/>
        <end position="290"/>
    </location>
</feature>
<feature type="region of interest" description="Disordered" evidence="1">
    <location>
        <begin position="91"/>
        <end position="110"/>
    </location>
</feature>
<dbReference type="InterPro" id="IPR008756">
    <property type="entry name" value="Peptidase_M56"/>
</dbReference>
<feature type="transmembrane region" description="Helical" evidence="2">
    <location>
        <begin position="6"/>
        <end position="26"/>
    </location>
</feature>
<dbReference type="InterPro" id="IPR052173">
    <property type="entry name" value="Beta-lactam_resp_regulator"/>
</dbReference>
<proteinExistence type="predicted"/>
<reference evidence="4 5" key="1">
    <citation type="journal article" date="2014" name="Genome Announc.">
        <title>Draft genome sequences of the altered schaedler flora, a defined bacterial community from gnotobiotic mice.</title>
        <authorList>
            <person name="Wannemuehler M.J."/>
            <person name="Overstreet A.M."/>
            <person name="Ward D.V."/>
            <person name="Phillips G.J."/>
        </authorList>
    </citation>
    <scope>NUCLEOTIDE SEQUENCE [LARGE SCALE GENOMIC DNA]</scope>
    <source>
        <strain evidence="4 5">ASF492</strain>
    </source>
</reference>
<protein>
    <recommendedName>
        <fullName evidence="3">Peptidase M56 domain-containing protein</fullName>
    </recommendedName>
</protein>
<feature type="transmembrane region" description="Helical" evidence="2">
    <location>
        <begin position="214"/>
        <end position="235"/>
    </location>
</feature>
<keyword evidence="2" id="KW-0812">Transmembrane</keyword>
<comment type="caution">
    <text evidence="4">The sequence shown here is derived from an EMBL/GenBank/DDBJ whole genome shotgun (WGS) entry which is preliminary data.</text>
</comment>
<sequence>MIEGLLQMSGMGAVVILAVLLLRLCLRRVPKNFSYALWAIVLFRLLCPVSVTLPVSVFNLLAGFGTETDVTGQLPPRSEPGNGQAALIEQKSRQQTTQKQSPLNGRAGSQVVSEVSQERADDVRKGICTAVWFVGAVGMIAYGAFDMVRLHRKIRGASPDRENIYLLDGVASPFVAGVVRPRIYLPYGLSEQEREYVLLHEKIHIRRGDPLFRLLAYFALALHWFNPFVWVAFFVSGRDMEMSCDELVLRRMGVKIKREYSNSLLAMAQGKGFVTNSFLAFGEGDTGKRIRNVLNYKKATAQAVGIGIMAVIFALVALGSNPVEPTLAEDMAGGTEEIGGAAAKEKDKAADSKEMLSIDLLCQLVDEGKLADCDFRKFANGIYTPPQEDVPDYYSVSFSFENEQGDASVEVTCQKKDAGDVMGVPDSIYLRRQWDQEALLIYSRDSQAYYRTGTPPAGEEILAFLTADFDIMKEISFELPDGLTMEPYSANTGYLGGRLFSPKVYEGEEHTPLDWMASGMVSRFDAEYLLRWEDGQISQVLSFRNHAVMTGMNQVYDLDAPAMLVSEEYDLHTPQEMYDLDQKGIDYEPTSSYRCLYIAKEGAATGYIVSLNAKNFTEEDMLSLAKTIRLADIADESVNGMIQEPEEVADDAKGVISETVSVRSVSRSLPGIDRYVAPDGEWEDTYGDTLIFADDCKYFINYGRETMSAQEVNFSKFAEAVEQGDPGLNKSCVVDIHNDDKLVHSITLVSGRYLNGVSYVEHPGWICGEDPMLSDEYQKQYPVVRTETMDIAAAPGEETIEIRKGYRREDGITSVDVLFRDRKDGRLLGGFSASDEGMCLCNLYVGRMDGAGDPFILEVHLENRDTHGEYRYYVYTLGEESGTFVQTAGSSIVWEKDGPLVYDAVEMDIFFHMLDHYLADSHLLAGMEWKEDGMLGIRTEAVCDEGRFTYENCKPTCFPDPQ</sequence>
<dbReference type="HOGENOM" id="CLU_307319_0_0_9"/>